<organism evidence="5 6">
    <name type="scientific">Aerococcus viridans</name>
    <dbReference type="NCBI Taxonomy" id="1377"/>
    <lineage>
        <taxon>Bacteria</taxon>
        <taxon>Bacillati</taxon>
        <taxon>Bacillota</taxon>
        <taxon>Bacilli</taxon>
        <taxon>Lactobacillales</taxon>
        <taxon>Aerococcaceae</taxon>
        <taxon>Aerococcus</taxon>
    </lineage>
</organism>
<sequence>MKTVVISGSNVGTKSRVAADEYIRQAKIYRPDADMELIDLAEKDMVFSDGRNYFEYPGDTAQVLKTIMAADVLVFTMPTFQASYPATVKNLFDLLPVNAFRDKVVGVINTAGSPRHYLMVETQLMPILNYMKATVVNKYVFIEERDFSRNEIVSDDIIFRIERLVDDVFTMADVQAEIQGKKDAAYGF</sequence>
<evidence type="ECO:0000313" key="5">
    <source>
        <dbReference type="EMBL" id="PNL91492.1"/>
    </source>
</evidence>
<evidence type="ECO:0000256" key="3">
    <source>
        <dbReference type="ARBA" id="ARBA00023002"/>
    </source>
</evidence>
<dbReference type="InterPro" id="IPR051814">
    <property type="entry name" value="NAD(P)H-dep_FMN_reductase"/>
</dbReference>
<dbReference type="InterPro" id="IPR029039">
    <property type="entry name" value="Flavoprotein-like_sf"/>
</dbReference>
<evidence type="ECO:0000256" key="2">
    <source>
        <dbReference type="ARBA" id="ARBA00022643"/>
    </source>
</evidence>
<evidence type="ECO:0000313" key="6">
    <source>
        <dbReference type="Proteomes" id="UP000192813"/>
    </source>
</evidence>
<proteinExistence type="predicted"/>
<dbReference type="RefSeq" id="WP_083068504.1">
    <property type="nucleotide sequence ID" value="NZ_JBIWIT010000009.1"/>
</dbReference>
<dbReference type="InterPro" id="IPR005025">
    <property type="entry name" value="FMN_Rdtase-like_dom"/>
</dbReference>
<dbReference type="AlphaFoldDB" id="A0A2J9PMD4"/>
<evidence type="ECO:0000259" key="4">
    <source>
        <dbReference type="Pfam" id="PF03358"/>
    </source>
</evidence>
<name>A0A2J9PMD4_9LACT</name>
<dbReference type="GO" id="GO:0016491">
    <property type="term" value="F:oxidoreductase activity"/>
    <property type="evidence" value="ECO:0007669"/>
    <property type="project" value="UniProtKB-KW"/>
</dbReference>
<dbReference type="PANTHER" id="PTHR43408">
    <property type="entry name" value="FMN REDUCTASE (NADPH)"/>
    <property type="match status" value="1"/>
</dbReference>
<dbReference type="Pfam" id="PF03358">
    <property type="entry name" value="FMN_red"/>
    <property type="match status" value="1"/>
</dbReference>
<reference evidence="6" key="1">
    <citation type="submission" date="2017-12" db="EMBL/GenBank/DDBJ databases">
        <title>FDA dAtabase for Regulatory Grade micrObial Sequences (FDA-ARGOS): Supporting development and validation of Infectious Disease Dx tests.</title>
        <authorList>
            <person name="Hoffmann M."/>
            <person name="Allard M."/>
            <person name="Evans P."/>
            <person name="Brown E."/>
            <person name="Tallon L."/>
            <person name="Sadzewicz L."/>
            <person name="Sengamalay N."/>
            <person name="Ott S."/>
            <person name="Godinez A."/>
            <person name="Nagaraj S."/>
            <person name="Vavikolanu K."/>
            <person name="Aluvathingal J."/>
            <person name="Nadendla S."/>
            <person name="Sichtig H."/>
        </authorList>
    </citation>
    <scope>NUCLEOTIDE SEQUENCE [LARGE SCALE GENOMIC DNA]</scope>
    <source>
        <strain evidence="6">FDAARGOS_249</strain>
    </source>
</reference>
<feature type="domain" description="NADPH-dependent FMN reductase-like" evidence="4">
    <location>
        <begin position="1"/>
        <end position="143"/>
    </location>
</feature>
<gene>
    <name evidence="5" type="ORF">A6J77_004355</name>
</gene>
<evidence type="ECO:0000256" key="1">
    <source>
        <dbReference type="ARBA" id="ARBA00022630"/>
    </source>
</evidence>
<keyword evidence="1" id="KW-0285">Flavoprotein</keyword>
<comment type="caution">
    <text evidence="5">The sequence shown here is derived from an EMBL/GenBank/DDBJ whole genome shotgun (WGS) entry which is preliminary data.</text>
</comment>
<dbReference type="PANTHER" id="PTHR43408:SF2">
    <property type="entry name" value="FMN REDUCTASE (NADPH)"/>
    <property type="match status" value="1"/>
</dbReference>
<dbReference type="EMBL" id="NBTM02000001">
    <property type="protein sequence ID" value="PNL91492.1"/>
    <property type="molecule type" value="Genomic_DNA"/>
</dbReference>
<dbReference type="SUPFAM" id="SSF52218">
    <property type="entry name" value="Flavoproteins"/>
    <property type="match status" value="1"/>
</dbReference>
<keyword evidence="3" id="KW-0560">Oxidoreductase</keyword>
<keyword evidence="2" id="KW-0288">FMN</keyword>
<dbReference type="Gene3D" id="3.40.50.360">
    <property type="match status" value="1"/>
</dbReference>
<accession>A0A2J9PMD4</accession>
<dbReference type="Proteomes" id="UP000192813">
    <property type="component" value="Unassembled WGS sequence"/>
</dbReference>
<protein>
    <submittedName>
        <fullName evidence="5">FMN reductase</fullName>
    </submittedName>
</protein>